<feature type="compositionally biased region" description="Polar residues" evidence="1">
    <location>
        <begin position="153"/>
        <end position="163"/>
    </location>
</feature>
<dbReference type="AlphaFoldDB" id="A0A5N6L3A0"/>
<feature type="compositionally biased region" description="Polar residues" evidence="1">
    <location>
        <begin position="213"/>
        <end position="227"/>
    </location>
</feature>
<evidence type="ECO:0000313" key="3">
    <source>
        <dbReference type="Proteomes" id="UP000327013"/>
    </source>
</evidence>
<proteinExistence type="predicted"/>
<gene>
    <name evidence="2" type="ORF">FH972_026207</name>
</gene>
<feature type="region of interest" description="Disordered" evidence="1">
    <location>
        <begin position="530"/>
        <end position="550"/>
    </location>
</feature>
<feature type="region of interest" description="Disordered" evidence="1">
    <location>
        <begin position="91"/>
        <end position="288"/>
    </location>
</feature>
<reference evidence="2 3" key="1">
    <citation type="submission" date="2019-06" db="EMBL/GenBank/DDBJ databases">
        <title>A chromosomal-level reference genome of Carpinus fangiana (Coryloideae, Betulaceae).</title>
        <authorList>
            <person name="Yang X."/>
            <person name="Wang Z."/>
            <person name="Zhang L."/>
            <person name="Hao G."/>
            <person name="Liu J."/>
            <person name="Yang Y."/>
        </authorList>
    </citation>
    <scope>NUCLEOTIDE SEQUENCE [LARGE SCALE GENOMIC DNA]</scope>
    <source>
        <strain evidence="2">Cfa_2016G</strain>
        <tissue evidence="2">Leaf</tissue>
    </source>
</reference>
<feature type="compositionally biased region" description="Basic and acidic residues" evidence="1">
    <location>
        <begin position="464"/>
        <end position="473"/>
    </location>
</feature>
<feature type="compositionally biased region" description="Polar residues" evidence="1">
    <location>
        <begin position="332"/>
        <end position="345"/>
    </location>
</feature>
<keyword evidence="3" id="KW-1185">Reference proteome</keyword>
<feature type="compositionally biased region" description="Polar residues" evidence="1">
    <location>
        <begin position="97"/>
        <end position="113"/>
    </location>
</feature>
<comment type="caution">
    <text evidence="2">The sequence shown here is derived from an EMBL/GenBank/DDBJ whole genome shotgun (WGS) entry which is preliminary data.</text>
</comment>
<evidence type="ECO:0000256" key="1">
    <source>
        <dbReference type="SAM" id="MobiDB-lite"/>
    </source>
</evidence>
<feature type="compositionally biased region" description="Polar residues" evidence="1">
    <location>
        <begin position="354"/>
        <end position="367"/>
    </location>
</feature>
<feature type="compositionally biased region" description="Polar residues" evidence="1">
    <location>
        <begin position="530"/>
        <end position="548"/>
    </location>
</feature>
<feature type="region of interest" description="Disordered" evidence="1">
    <location>
        <begin position="317"/>
        <end position="499"/>
    </location>
</feature>
<dbReference type="Proteomes" id="UP000327013">
    <property type="component" value="Unassembled WGS sequence"/>
</dbReference>
<feature type="compositionally biased region" description="Polar residues" evidence="1">
    <location>
        <begin position="446"/>
        <end position="456"/>
    </location>
</feature>
<organism evidence="2 3">
    <name type="scientific">Carpinus fangiana</name>
    <dbReference type="NCBI Taxonomy" id="176857"/>
    <lineage>
        <taxon>Eukaryota</taxon>
        <taxon>Viridiplantae</taxon>
        <taxon>Streptophyta</taxon>
        <taxon>Embryophyta</taxon>
        <taxon>Tracheophyta</taxon>
        <taxon>Spermatophyta</taxon>
        <taxon>Magnoliopsida</taxon>
        <taxon>eudicotyledons</taxon>
        <taxon>Gunneridae</taxon>
        <taxon>Pentapetalae</taxon>
        <taxon>rosids</taxon>
        <taxon>fabids</taxon>
        <taxon>Fagales</taxon>
        <taxon>Betulaceae</taxon>
        <taxon>Carpinus</taxon>
    </lineage>
</organism>
<feature type="compositionally biased region" description="Basic and acidic residues" evidence="1">
    <location>
        <begin position="269"/>
        <end position="279"/>
    </location>
</feature>
<protein>
    <submittedName>
        <fullName evidence="2">Uncharacterized protein</fullName>
    </submittedName>
</protein>
<feature type="region of interest" description="Disordered" evidence="1">
    <location>
        <begin position="67"/>
        <end position="86"/>
    </location>
</feature>
<evidence type="ECO:0000313" key="2">
    <source>
        <dbReference type="EMBL" id="KAB8659318.1"/>
    </source>
</evidence>
<name>A0A5N6L3A0_9ROSI</name>
<sequence length="564" mass="61308">MALPPSIELWTQFPRNPYWNLPNSLHSHPIDHTIEHGISPDPAVFKTNRELVLETLTEVQRGEILAAEENHRSIEPPGPNADPVDLESHYDQEIESDSNPQGASNIQTQSQQPVAHDEALLSLSGSLGDPTVTSPPTDDSKHEPDQEPELQSMRRQSMESYSDPSMPAYAINLTASPPILPPIVSEPSISMTSAATKPDSPSPPFLQVASEPNYLTASSPSQEQNGESYRARRQGGSFALFQSVPPNFHNMNEADVDKAVSKGTPNEQSEDRLSYDTEHLSNTFDSTNTTSQVSAGLDALQYSSANNAAQRNVQIGRQGDIQPPRFTMAGQRRNTPLGTGPNAASCQPGHDELSGTTHKNGEASSETIQRESPARSPTLRKNVGVDSYKARHGSSETNPSLIGERGVIVTYGAPDAPSSSVGSSPPPVPQKEHRPTFRSWGRRGGEQSTPTDNRSTGELIPLRSRTDNDEWRARVPHSPTPNALPPVEHRHSIGNDDAIGELYAAEGQHSTRRPSAMGKLRSFVSRNFSRAHSKVTQSGARPSQSVSDNPYPLLFEAKTLIDPK</sequence>
<dbReference type="EMBL" id="VIBQ01000082">
    <property type="protein sequence ID" value="KAB8659318.1"/>
    <property type="molecule type" value="Genomic_DNA"/>
</dbReference>
<accession>A0A5N6L3A0</accession>